<feature type="transmembrane region" description="Helical" evidence="7">
    <location>
        <begin position="69"/>
        <end position="87"/>
    </location>
</feature>
<dbReference type="InterPro" id="IPR049177">
    <property type="entry name" value="MgtC_SapB_SrpB_YhiD_N"/>
</dbReference>
<keyword evidence="10" id="KW-1185">Reference proteome</keyword>
<dbReference type="EMBL" id="CP009285">
    <property type="protein sequence ID" value="AIQ58703.1"/>
    <property type="molecule type" value="Genomic_DNA"/>
</dbReference>
<dbReference type="PANTHER" id="PTHR33778">
    <property type="entry name" value="PROTEIN MGTC"/>
    <property type="match status" value="1"/>
</dbReference>
<feature type="transmembrane region" description="Helical" evidence="7">
    <location>
        <begin position="6"/>
        <end position="22"/>
    </location>
</feature>
<dbReference type="OrthoDB" id="9811198at2"/>
<evidence type="ECO:0000256" key="3">
    <source>
        <dbReference type="ARBA" id="ARBA00022475"/>
    </source>
</evidence>
<dbReference type="InterPro" id="IPR003416">
    <property type="entry name" value="MgtC/SapB/SrpB/YhiD_fam"/>
</dbReference>
<comment type="similarity">
    <text evidence="2">Belongs to the MgtC/SapB family.</text>
</comment>
<evidence type="ECO:0000259" key="8">
    <source>
        <dbReference type="Pfam" id="PF02308"/>
    </source>
</evidence>
<dbReference type="AlphaFoldDB" id="A0A089LHR3"/>
<feature type="transmembrane region" description="Helical" evidence="7">
    <location>
        <begin position="99"/>
        <end position="128"/>
    </location>
</feature>
<dbReference type="HOGENOM" id="CLU_079292_0_1_9"/>
<dbReference type="GO" id="GO:0005886">
    <property type="term" value="C:plasma membrane"/>
    <property type="evidence" value="ECO:0007669"/>
    <property type="project" value="UniProtKB-SubCell"/>
</dbReference>
<organism evidence="9 10">
    <name type="scientific">Paenibacillus borealis</name>
    <dbReference type="NCBI Taxonomy" id="160799"/>
    <lineage>
        <taxon>Bacteria</taxon>
        <taxon>Bacillati</taxon>
        <taxon>Bacillota</taxon>
        <taxon>Bacilli</taxon>
        <taxon>Bacillales</taxon>
        <taxon>Paenibacillaceae</taxon>
        <taxon>Paenibacillus</taxon>
    </lineage>
</organism>
<evidence type="ECO:0000256" key="2">
    <source>
        <dbReference type="ARBA" id="ARBA00009298"/>
    </source>
</evidence>
<protein>
    <submittedName>
        <fullName evidence="9">Magnesium transporter</fullName>
    </submittedName>
</protein>
<keyword evidence="4 7" id="KW-0812">Transmembrane</keyword>
<gene>
    <name evidence="9" type="ORF">PBOR_18480</name>
</gene>
<dbReference type="PRINTS" id="PR01837">
    <property type="entry name" value="MGTCSAPBPROT"/>
</dbReference>
<evidence type="ECO:0000256" key="5">
    <source>
        <dbReference type="ARBA" id="ARBA00022989"/>
    </source>
</evidence>
<evidence type="ECO:0000256" key="4">
    <source>
        <dbReference type="ARBA" id="ARBA00022692"/>
    </source>
</evidence>
<dbReference type="Pfam" id="PF02308">
    <property type="entry name" value="MgtC"/>
    <property type="match status" value="1"/>
</dbReference>
<name>A0A089LHR3_PAEBO</name>
<reference evidence="9" key="1">
    <citation type="submission" date="2014-08" db="EMBL/GenBank/DDBJ databases">
        <title>Comparative genomics of the Paenibacillus odorifer group.</title>
        <authorList>
            <person name="den Bakker H.C."/>
            <person name="Tsai Y.-C.Y.-C."/>
            <person name="Martin N."/>
            <person name="Korlach J."/>
            <person name="Wiedmann M."/>
        </authorList>
    </citation>
    <scope>NUCLEOTIDE SEQUENCE [LARGE SCALE GENOMIC DNA]</scope>
    <source>
        <strain evidence="9">DSM 13188</strain>
    </source>
</reference>
<accession>A0A089LHR3</accession>
<evidence type="ECO:0000256" key="6">
    <source>
        <dbReference type="ARBA" id="ARBA00023136"/>
    </source>
</evidence>
<keyword evidence="6 7" id="KW-0472">Membrane</keyword>
<evidence type="ECO:0000313" key="10">
    <source>
        <dbReference type="Proteomes" id="UP000029518"/>
    </source>
</evidence>
<keyword evidence="5 7" id="KW-1133">Transmembrane helix</keyword>
<dbReference type="RefSeq" id="WP_042213885.1">
    <property type="nucleotide sequence ID" value="NZ_CP009285.1"/>
</dbReference>
<comment type="subcellular location">
    <subcellularLocation>
        <location evidence="1">Cell membrane</location>
        <topology evidence="1">Multi-pass membrane protein</topology>
    </subcellularLocation>
</comment>
<feature type="transmembrane region" description="Helical" evidence="7">
    <location>
        <begin position="34"/>
        <end position="53"/>
    </location>
</feature>
<keyword evidence="3" id="KW-1003">Cell membrane</keyword>
<dbReference type="Proteomes" id="UP000029518">
    <property type="component" value="Chromosome"/>
</dbReference>
<dbReference type="PANTHER" id="PTHR33778:SF1">
    <property type="entry name" value="MAGNESIUM TRANSPORTER YHID-RELATED"/>
    <property type="match status" value="1"/>
</dbReference>
<evidence type="ECO:0000256" key="7">
    <source>
        <dbReference type="SAM" id="Phobius"/>
    </source>
</evidence>
<proteinExistence type="inferred from homology"/>
<sequence>MEFELLGRVVLAGLCGIFIGFERKNRMKEAGVRTHFVVAVGAALMIIVSKYGFQDQIGWENLSVDPSRIAAGIVSGVGFLGAGMIFMQNNTVKGLTTAAGIWTTAGIGMAVGAGMYLIGIGVALIIFVGQIILHGHISWLSSPQTERVTLVTDYYEQTTEQMLNLLQRHDISVLAFEAEREAELTTIVMTVKFQRKAHLETLLAVMNQDSHIIRMQVE</sequence>
<evidence type="ECO:0000313" key="9">
    <source>
        <dbReference type="EMBL" id="AIQ58703.1"/>
    </source>
</evidence>
<evidence type="ECO:0000256" key="1">
    <source>
        <dbReference type="ARBA" id="ARBA00004651"/>
    </source>
</evidence>
<feature type="domain" description="MgtC/SapB/SrpB/YhiD N-terminal" evidence="8">
    <location>
        <begin position="10"/>
        <end position="132"/>
    </location>
</feature>
<dbReference type="KEGG" id="pbd:PBOR_18480"/>